<dbReference type="InterPro" id="IPR051675">
    <property type="entry name" value="Endo/Exo/Phosphatase_dom_1"/>
</dbReference>
<gene>
    <name evidence="4" type="ORF">Q7514_09325</name>
</gene>
<accession>A0ABU7L862</accession>
<dbReference type="SMART" id="SM00278">
    <property type="entry name" value="HhH1"/>
    <property type="match status" value="2"/>
</dbReference>
<feature type="region of interest" description="Disordered" evidence="1">
    <location>
        <begin position="175"/>
        <end position="212"/>
    </location>
</feature>
<proteinExistence type="predicted"/>
<dbReference type="Gene3D" id="3.10.560.10">
    <property type="entry name" value="Outer membrane lipoprotein wza domain like"/>
    <property type="match status" value="1"/>
</dbReference>
<dbReference type="Pfam" id="PF10531">
    <property type="entry name" value="SLBB"/>
    <property type="match status" value="1"/>
</dbReference>
<dbReference type="Proteomes" id="UP001336020">
    <property type="component" value="Unassembled WGS sequence"/>
</dbReference>
<evidence type="ECO:0000259" key="3">
    <source>
        <dbReference type="SMART" id="SM00278"/>
    </source>
</evidence>
<dbReference type="GO" id="GO:0003677">
    <property type="term" value="F:DNA binding"/>
    <property type="evidence" value="ECO:0007669"/>
    <property type="project" value="UniProtKB-KW"/>
</dbReference>
<protein>
    <submittedName>
        <fullName evidence="4">ComEA family DNA-binding protein</fullName>
    </submittedName>
</protein>
<dbReference type="Pfam" id="PF12836">
    <property type="entry name" value="HHH_3"/>
    <property type="match status" value="1"/>
</dbReference>
<reference evidence="4 5" key="1">
    <citation type="submission" date="2023-07" db="EMBL/GenBank/DDBJ databases">
        <authorList>
            <person name="Girao M."/>
            <person name="Carvalho M.F."/>
        </authorList>
    </citation>
    <scope>NUCLEOTIDE SEQUENCE [LARGE SCALE GENOMIC DNA]</scope>
    <source>
        <strain evidence="4 5">YIM65754</strain>
    </source>
</reference>
<dbReference type="EMBL" id="JAUTXY010000003">
    <property type="protein sequence ID" value="MEE2057725.1"/>
    <property type="molecule type" value="Genomic_DNA"/>
</dbReference>
<evidence type="ECO:0000313" key="5">
    <source>
        <dbReference type="Proteomes" id="UP001336020"/>
    </source>
</evidence>
<feature type="domain" description="Helix-hairpin-helix DNA-binding motif class 1" evidence="3">
    <location>
        <begin position="248"/>
        <end position="267"/>
    </location>
</feature>
<feature type="domain" description="Helix-hairpin-helix DNA-binding motif class 1" evidence="3">
    <location>
        <begin position="218"/>
        <end position="237"/>
    </location>
</feature>
<organism evidence="4 5">
    <name type="scientific">Rhodococcus artemisiae</name>
    <dbReference type="NCBI Taxonomy" id="714159"/>
    <lineage>
        <taxon>Bacteria</taxon>
        <taxon>Bacillati</taxon>
        <taxon>Actinomycetota</taxon>
        <taxon>Actinomycetes</taxon>
        <taxon>Mycobacteriales</taxon>
        <taxon>Nocardiaceae</taxon>
        <taxon>Rhodococcus</taxon>
    </lineage>
</organism>
<dbReference type="InterPro" id="IPR019554">
    <property type="entry name" value="Soluble_ligand-bd"/>
</dbReference>
<keyword evidence="2" id="KW-0812">Transmembrane</keyword>
<dbReference type="InterPro" id="IPR010994">
    <property type="entry name" value="RuvA_2-like"/>
</dbReference>
<keyword evidence="2" id="KW-0472">Membrane</keyword>
<feature type="transmembrane region" description="Helical" evidence="2">
    <location>
        <begin position="69"/>
        <end position="86"/>
    </location>
</feature>
<dbReference type="PANTHER" id="PTHR21180">
    <property type="entry name" value="ENDONUCLEASE/EXONUCLEASE/PHOSPHATASE FAMILY DOMAIN-CONTAINING PROTEIN 1"/>
    <property type="match status" value="1"/>
</dbReference>
<evidence type="ECO:0000256" key="2">
    <source>
        <dbReference type="SAM" id="Phobius"/>
    </source>
</evidence>
<keyword evidence="2" id="KW-1133">Transmembrane helix</keyword>
<feature type="compositionally biased region" description="Low complexity" evidence="1">
    <location>
        <begin position="185"/>
        <end position="194"/>
    </location>
</feature>
<dbReference type="SUPFAM" id="SSF47781">
    <property type="entry name" value="RuvA domain 2-like"/>
    <property type="match status" value="1"/>
</dbReference>
<sequence length="270" mass="27433">MGSDGDLARTRLDAIARSATIGRVGNDDADEYDDLLADRSGHDEVAEPQSVIERMRSARWDAGRGGSRALAGVAVVAVLVAAVVVWRDRPVPEAVPPLPAVEVVATSSRAPAPEPPAEVVVSVVGLVAKPGLVHLRQGARVADALDAAGGPGEGADLLGLNLARRVADGDQIIVGVSPPHPVPEGSAVSAAATEDAGEAGGGTEPGQNPLNLNTSDEAALDALPGVGPVTASAIVAWRQNNGPFTDVEQLSEVEGIGPARLARLRELVTV</sequence>
<keyword evidence="4" id="KW-0238">DNA-binding</keyword>
<dbReference type="PANTHER" id="PTHR21180:SF32">
    <property type="entry name" value="ENDONUCLEASE_EXONUCLEASE_PHOSPHATASE FAMILY DOMAIN-CONTAINING PROTEIN 1"/>
    <property type="match status" value="1"/>
</dbReference>
<name>A0ABU7L862_9NOCA</name>
<evidence type="ECO:0000313" key="4">
    <source>
        <dbReference type="EMBL" id="MEE2057725.1"/>
    </source>
</evidence>
<dbReference type="InterPro" id="IPR003583">
    <property type="entry name" value="Hlx-hairpin-Hlx_DNA-bd_motif"/>
</dbReference>
<comment type="caution">
    <text evidence="4">The sequence shown here is derived from an EMBL/GenBank/DDBJ whole genome shotgun (WGS) entry which is preliminary data.</text>
</comment>
<keyword evidence="5" id="KW-1185">Reference proteome</keyword>
<dbReference type="RefSeq" id="WP_330132955.1">
    <property type="nucleotide sequence ID" value="NZ_JAUTXY010000003.1"/>
</dbReference>
<dbReference type="Gene3D" id="1.10.150.320">
    <property type="entry name" value="Photosystem II 12 kDa extrinsic protein"/>
    <property type="match status" value="1"/>
</dbReference>
<evidence type="ECO:0000256" key="1">
    <source>
        <dbReference type="SAM" id="MobiDB-lite"/>
    </source>
</evidence>